<dbReference type="Proteomes" id="UP001165060">
    <property type="component" value="Unassembled WGS sequence"/>
</dbReference>
<proteinExistence type="predicted"/>
<reference evidence="2 3" key="1">
    <citation type="journal article" date="2023" name="Commun. Biol.">
        <title>Genome analysis of Parmales, the sister group of diatoms, reveals the evolutionary specialization of diatoms from phago-mixotrophs to photoautotrophs.</title>
        <authorList>
            <person name="Ban H."/>
            <person name="Sato S."/>
            <person name="Yoshikawa S."/>
            <person name="Yamada K."/>
            <person name="Nakamura Y."/>
            <person name="Ichinomiya M."/>
            <person name="Sato N."/>
            <person name="Blanc-Mathieu R."/>
            <person name="Endo H."/>
            <person name="Kuwata A."/>
            <person name="Ogata H."/>
        </authorList>
    </citation>
    <scope>NUCLEOTIDE SEQUENCE [LARGE SCALE GENOMIC DNA]</scope>
</reference>
<feature type="compositionally biased region" description="Low complexity" evidence="1">
    <location>
        <begin position="1"/>
        <end position="25"/>
    </location>
</feature>
<accession>A0ABQ6MWV5</accession>
<evidence type="ECO:0000313" key="2">
    <source>
        <dbReference type="EMBL" id="GMI35286.1"/>
    </source>
</evidence>
<feature type="region of interest" description="Disordered" evidence="1">
    <location>
        <begin position="1"/>
        <end position="102"/>
    </location>
</feature>
<name>A0ABQ6MWV5_9STRA</name>
<evidence type="ECO:0000313" key="3">
    <source>
        <dbReference type="Proteomes" id="UP001165060"/>
    </source>
</evidence>
<comment type="caution">
    <text evidence="2">The sequence shown here is derived from an EMBL/GenBank/DDBJ whole genome shotgun (WGS) entry which is preliminary data.</text>
</comment>
<gene>
    <name evidence="2" type="ORF">TeGR_g2860</name>
</gene>
<protein>
    <submittedName>
        <fullName evidence="2">Uncharacterized protein</fullName>
    </submittedName>
</protein>
<keyword evidence="3" id="KW-1185">Reference proteome</keyword>
<evidence type="ECO:0000256" key="1">
    <source>
        <dbReference type="SAM" id="MobiDB-lite"/>
    </source>
</evidence>
<sequence>MSSTAPSAPSAAASSSASSASSASSPPAPPSSALPAPSPSPPPPPPSFSDPLGVLSSLFPPPSSGKRRFEAALPSGRSAGPDDSVYDPESRRAKLRARRDAAELEVGSVEASAQVYRNSLESLHKRFERGAAKVAQATITLNVDEFVIPEK</sequence>
<feature type="compositionally biased region" description="Pro residues" evidence="1">
    <location>
        <begin position="26"/>
        <end position="48"/>
    </location>
</feature>
<feature type="compositionally biased region" description="Basic and acidic residues" evidence="1">
    <location>
        <begin position="88"/>
        <end position="102"/>
    </location>
</feature>
<organism evidence="2 3">
    <name type="scientific">Tetraparma gracilis</name>
    <dbReference type="NCBI Taxonomy" id="2962635"/>
    <lineage>
        <taxon>Eukaryota</taxon>
        <taxon>Sar</taxon>
        <taxon>Stramenopiles</taxon>
        <taxon>Ochrophyta</taxon>
        <taxon>Bolidophyceae</taxon>
        <taxon>Parmales</taxon>
        <taxon>Triparmaceae</taxon>
        <taxon>Tetraparma</taxon>
    </lineage>
</organism>
<dbReference type="EMBL" id="BRYB01001867">
    <property type="protein sequence ID" value="GMI35286.1"/>
    <property type="molecule type" value="Genomic_DNA"/>
</dbReference>